<evidence type="ECO:0000256" key="2">
    <source>
        <dbReference type="ARBA" id="ARBA00022475"/>
    </source>
</evidence>
<dbReference type="PANTHER" id="PTHR48053">
    <property type="entry name" value="LEUCINE RICH REPEAT FAMILY PROTEIN, EXPRESSED"/>
    <property type="match status" value="1"/>
</dbReference>
<dbReference type="InterPro" id="IPR032675">
    <property type="entry name" value="LRR_dom_sf"/>
</dbReference>
<dbReference type="InterPro" id="IPR001611">
    <property type="entry name" value="Leu-rich_rpt"/>
</dbReference>
<dbReference type="SMART" id="SM00369">
    <property type="entry name" value="LRR_TYP"/>
    <property type="match status" value="4"/>
</dbReference>
<evidence type="ECO:0000256" key="6">
    <source>
        <dbReference type="ARBA" id="ARBA00022737"/>
    </source>
</evidence>
<dbReference type="GO" id="GO:0051707">
    <property type="term" value="P:response to other organism"/>
    <property type="evidence" value="ECO:0007669"/>
    <property type="project" value="UniProtKB-ARBA"/>
</dbReference>
<reference evidence="16" key="1">
    <citation type="submission" date="2023-12" db="EMBL/GenBank/DDBJ databases">
        <title>Genome assembly of Anisodus tanguticus.</title>
        <authorList>
            <person name="Wang Y.-J."/>
        </authorList>
    </citation>
    <scope>NUCLEOTIDE SEQUENCE</scope>
    <source>
        <strain evidence="16">KB-2021</strain>
        <tissue evidence="16">Leaf</tissue>
    </source>
</reference>
<evidence type="ECO:0000259" key="15">
    <source>
        <dbReference type="PROSITE" id="PS50011"/>
    </source>
</evidence>
<dbReference type="SUPFAM" id="SSF52058">
    <property type="entry name" value="L domain-like"/>
    <property type="match status" value="1"/>
</dbReference>
<dbReference type="PROSITE" id="PS50011">
    <property type="entry name" value="PROTEIN_KINASE_DOM"/>
    <property type="match status" value="1"/>
</dbReference>
<dbReference type="GO" id="GO:0006952">
    <property type="term" value="P:defense response"/>
    <property type="evidence" value="ECO:0007669"/>
    <property type="project" value="UniProtKB-ARBA"/>
</dbReference>
<comment type="subcellular location">
    <subcellularLocation>
        <location evidence="1">Cell membrane</location>
        <topology evidence="1">Single-pass type I membrane protein</topology>
    </subcellularLocation>
</comment>
<evidence type="ECO:0000256" key="10">
    <source>
        <dbReference type="ARBA" id="ARBA00023136"/>
    </source>
</evidence>
<evidence type="ECO:0000256" key="9">
    <source>
        <dbReference type="ARBA" id="ARBA00022989"/>
    </source>
</evidence>
<evidence type="ECO:0000256" key="1">
    <source>
        <dbReference type="ARBA" id="ARBA00004251"/>
    </source>
</evidence>
<dbReference type="FunFam" id="3.30.200.20:FF:000517">
    <property type="entry name" value="probable LRR receptor-like serine/threonine-protein kinase At1g34110"/>
    <property type="match status" value="1"/>
</dbReference>
<dbReference type="Proteomes" id="UP001291623">
    <property type="component" value="Unassembled WGS sequence"/>
</dbReference>
<evidence type="ECO:0000256" key="4">
    <source>
        <dbReference type="ARBA" id="ARBA00022692"/>
    </source>
</evidence>
<keyword evidence="3" id="KW-0433">Leucine-rich repeat</keyword>
<evidence type="ECO:0000256" key="11">
    <source>
        <dbReference type="ARBA" id="ARBA00023170"/>
    </source>
</evidence>
<dbReference type="PRINTS" id="PR00019">
    <property type="entry name" value="LEURICHRPT"/>
</dbReference>
<dbReference type="PANTHER" id="PTHR48053:SF165">
    <property type="entry name" value="RECEPTOR-LIKE PROTEIN KINASE 2 ISOFORM X2"/>
    <property type="match status" value="1"/>
</dbReference>
<keyword evidence="6" id="KW-0677">Repeat</keyword>
<protein>
    <recommendedName>
        <fullName evidence="15">Protein kinase domain-containing protein</fullName>
    </recommendedName>
</protein>
<dbReference type="FunFam" id="3.80.10.10:FF:000356">
    <property type="entry name" value="LRR receptor-like serine/threonine-protein kinase"/>
    <property type="match status" value="1"/>
</dbReference>
<keyword evidence="7 13" id="KW-0547">Nucleotide-binding</keyword>
<keyword evidence="5" id="KW-0732">Signal</keyword>
<dbReference type="Gene3D" id="1.10.510.10">
    <property type="entry name" value="Transferase(Phosphotransferase) domain 1"/>
    <property type="match status" value="2"/>
</dbReference>
<keyword evidence="8 13" id="KW-0067">ATP-binding</keyword>
<proteinExistence type="predicted"/>
<keyword evidence="11" id="KW-0675">Receptor</keyword>
<dbReference type="FunFam" id="3.80.10.10:FF:000041">
    <property type="entry name" value="LRR receptor-like serine/threonine-protein kinase ERECTA"/>
    <property type="match status" value="1"/>
</dbReference>
<dbReference type="PROSITE" id="PS51450">
    <property type="entry name" value="LRR"/>
    <property type="match status" value="1"/>
</dbReference>
<dbReference type="Pfam" id="PF00560">
    <property type="entry name" value="LRR_1"/>
    <property type="match status" value="6"/>
</dbReference>
<keyword evidence="10 14" id="KW-0472">Membrane</keyword>
<evidence type="ECO:0000256" key="12">
    <source>
        <dbReference type="ARBA" id="ARBA00023180"/>
    </source>
</evidence>
<keyword evidence="4 14" id="KW-0812">Transmembrane</keyword>
<dbReference type="InterPro" id="IPR001245">
    <property type="entry name" value="Ser-Thr/Tyr_kinase_cat_dom"/>
</dbReference>
<gene>
    <name evidence="16" type="ORF">RND71_034865</name>
</gene>
<dbReference type="SUPFAM" id="SSF56112">
    <property type="entry name" value="Protein kinase-like (PK-like)"/>
    <property type="match status" value="1"/>
</dbReference>
<dbReference type="GO" id="GO:0004672">
    <property type="term" value="F:protein kinase activity"/>
    <property type="evidence" value="ECO:0007669"/>
    <property type="project" value="InterPro"/>
</dbReference>
<evidence type="ECO:0000256" key="13">
    <source>
        <dbReference type="PROSITE-ProRule" id="PRU10141"/>
    </source>
</evidence>
<evidence type="ECO:0000256" key="8">
    <source>
        <dbReference type="ARBA" id="ARBA00022840"/>
    </source>
</evidence>
<sequence length="685" mass="74368">MASFEVSTVDRLLAPLCDNKLEGSIPPALAGCRSLQALDLSHNSLTGSLPPDLFQLTNLTKLLLISNDISGFIPPEIGNCTSLIRIRLVGNKLSGQIPREIGFLDNLSFLDFSENSLKGSVPEEIGNCKAMQMLNLCNNTLRGNLPSSLSSLSRLEVLDLSLNPFNGQIPASYGQLASLNRLILSKNALSGSIPPTLGNCSSLQLLDLSSNELSENMPVELFDIQALDIALNLSWNVLSGVIPPQISALNKLSVLDLFHNQLGGDLLALSGLEKILQLSAAELAGNKGLCSLGHNSCFLSNAEGGGMSNSNVRRSWRLKLAITLLSVVTVSLAILGMLAVYRLRKMSREDNDSELGGGDLSAWKFTPFQKLNFSVEQILRCLVESNVIGKGCSGVVYRAQLENGEAIAVKKLWPTTLASQNFKSGGVRDSFSTEVKTLGSIRHKNIVKFLGCCWNQNTKLLMYDYMPNGSLGSVLHELGGGCLEWELRYKIVLDFGIAKLADDGDFARSSNTVAGSYGYIAPEYGYMMKITEKSDVYSFGVVVLEVLTGKQPIDPTIPDGLHIIDWVRQKRGNAEEVLDVSLHARPESEIEEMMQTIGVAISCVNPSPDDRPTMKDVAAMLKEIRHEIEEYQKVDMLLKDGEKLGTDNKSSDGGHSLYLQSNNTSFSASSLLHSSSSNTKNIGFN</sequence>
<comment type="caution">
    <text evidence="16">The sequence shown here is derived from an EMBL/GenBank/DDBJ whole genome shotgun (WGS) entry which is preliminary data.</text>
</comment>
<dbReference type="PROSITE" id="PS00107">
    <property type="entry name" value="PROTEIN_KINASE_ATP"/>
    <property type="match status" value="1"/>
</dbReference>
<dbReference type="Pfam" id="PF07714">
    <property type="entry name" value="PK_Tyr_Ser-Thr"/>
    <property type="match status" value="2"/>
</dbReference>
<dbReference type="AlphaFoldDB" id="A0AAE1R4K9"/>
<evidence type="ECO:0000256" key="7">
    <source>
        <dbReference type="ARBA" id="ARBA00022741"/>
    </source>
</evidence>
<evidence type="ECO:0000256" key="14">
    <source>
        <dbReference type="SAM" id="Phobius"/>
    </source>
</evidence>
<dbReference type="InterPro" id="IPR000719">
    <property type="entry name" value="Prot_kinase_dom"/>
</dbReference>
<dbReference type="Gene3D" id="3.80.10.10">
    <property type="entry name" value="Ribonuclease Inhibitor"/>
    <property type="match status" value="1"/>
</dbReference>
<evidence type="ECO:0000313" key="16">
    <source>
        <dbReference type="EMBL" id="KAK4344689.1"/>
    </source>
</evidence>
<evidence type="ECO:0000256" key="3">
    <source>
        <dbReference type="ARBA" id="ARBA00022614"/>
    </source>
</evidence>
<feature type="domain" description="Protein kinase" evidence="15">
    <location>
        <begin position="382"/>
        <end position="629"/>
    </location>
</feature>
<evidence type="ECO:0000313" key="17">
    <source>
        <dbReference type="Proteomes" id="UP001291623"/>
    </source>
</evidence>
<dbReference type="GO" id="GO:0005524">
    <property type="term" value="F:ATP binding"/>
    <property type="evidence" value="ECO:0007669"/>
    <property type="project" value="UniProtKB-UniRule"/>
</dbReference>
<dbReference type="InterPro" id="IPR011009">
    <property type="entry name" value="Kinase-like_dom_sf"/>
</dbReference>
<name>A0AAE1R4K9_9SOLA</name>
<organism evidence="16 17">
    <name type="scientific">Anisodus tanguticus</name>
    <dbReference type="NCBI Taxonomy" id="243964"/>
    <lineage>
        <taxon>Eukaryota</taxon>
        <taxon>Viridiplantae</taxon>
        <taxon>Streptophyta</taxon>
        <taxon>Embryophyta</taxon>
        <taxon>Tracheophyta</taxon>
        <taxon>Spermatophyta</taxon>
        <taxon>Magnoliopsida</taxon>
        <taxon>eudicotyledons</taxon>
        <taxon>Gunneridae</taxon>
        <taxon>Pentapetalae</taxon>
        <taxon>asterids</taxon>
        <taxon>lamiids</taxon>
        <taxon>Solanales</taxon>
        <taxon>Solanaceae</taxon>
        <taxon>Solanoideae</taxon>
        <taxon>Hyoscyameae</taxon>
        <taxon>Anisodus</taxon>
    </lineage>
</organism>
<keyword evidence="17" id="KW-1185">Reference proteome</keyword>
<keyword evidence="2" id="KW-1003">Cell membrane</keyword>
<keyword evidence="12" id="KW-0325">Glycoprotein</keyword>
<feature type="transmembrane region" description="Helical" evidence="14">
    <location>
        <begin position="320"/>
        <end position="341"/>
    </location>
</feature>
<dbReference type="EMBL" id="JAVYJV010000019">
    <property type="protein sequence ID" value="KAK4344689.1"/>
    <property type="molecule type" value="Genomic_DNA"/>
</dbReference>
<accession>A0AAE1R4K9</accession>
<dbReference type="InterPro" id="IPR003591">
    <property type="entry name" value="Leu-rich_rpt_typical-subtyp"/>
</dbReference>
<feature type="binding site" evidence="13">
    <location>
        <position position="411"/>
    </location>
    <ligand>
        <name>ATP</name>
        <dbReference type="ChEBI" id="CHEBI:30616"/>
    </ligand>
</feature>
<dbReference type="InterPro" id="IPR051716">
    <property type="entry name" value="Plant_RL_S/T_kinase"/>
</dbReference>
<evidence type="ECO:0000256" key="5">
    <source>
        <dbReference type="ARBA" id="ARBA00022729"/>
    </source>
</evidence>
<dbReference type="InterPro" id="IPR017441">
    <property type="entry name" value="Protein_kinase_ATP_BS"/>
</dbReference>
<dbReference type="GO" id="GO:0005886">
    <property type="term" value="C:plasma membrane"/>
    <property type="evidence" value="ECO:0007669"/>
    <property type="project" value="UniProtKB-SubCell"/>
</dbReference>
<keyword evidence="9 14" id="KW-1133">Transmembrane helix</keyword>